<evidence type="ECO:0000313" key="8">
    <source>
        <dbReference type="EMBL" id="MXY96112.1"/>
    </source>
</evidence>
<comment type="catalytic activity">
    <reaction evidence="1 6">
        <text>a uridine in RNA = a pseudouridine in RNA</text>
        <dbReference type="Rhea" id="RHEA:48348"/>
        <dbReference type="Rhea" id="RHEA-COMP:12068"/>
        <dbReference type="Rhea" id="RHEA-COMP:12069"/>
        <dbReference type="ChEBI" id="CHEBI:65314"/>
        <dbReference type="ChEBI" id="CHEBI:65315"/>
    </reaction>
</comment>
<dbReference type="InterPro" id="IPR050188">
    <property type="entry name" value="RluA_PseudoU_synthase"/>
</dbReference>
<gene>
    <name evidence="8" type="ORF">F4Y42_21940</name>
</gene>
<evidence type="ECO:0000256" key="3">
    <source>
        <dbReference type="ARBA" id="ARBA00023235"/>
    </source>
</evidence>
<proteinExistence type="inferred from homology"/>
<name>A0A6B0Z2L2_9CHLR</name>
<dbReference type="GO" id="GO:0003723">
    <property type="term" value="F:RNA binding"/>
    <property type="evidence" value="ECO:0007669"/>
    <property type="project" value="UniProtKB-KW"/>
</dbReference>
<dbReference type="NCBIfam" id="TIGR00005">
    <property type="entry name" value="rluA_subfam"/>
    <property type="match status" value="1"/>
</dbReference>
<evidence type="ECO:0000256" key="6">
    <source>
        <dbReference type="RuleBase" id="RU362028"/>
    </source>
</evidence>
<dbReference type="AlphaFoldDB" id="A0A6B0Z2L2"/>
<reference evidence="8" key="1">
    <citation type="submission" date="2019-09" db="EMBL/GenBank/DDBJ databases">
        <title>Characterisation of the sponge microbiome using genome-centric metagenomics.</title>
        <authorList>
            <person name="Engelberts J.P."/>
            <person name="Robbins S.J."/>
            <person name="De Goeij J.M."/>
            <person name="Aranda M."/>
            <person name="Bell S.C."/>
            <person name="Webster N.S."/>
        </authorList>
    </citation>
    <scope>NUCLEOTIDE SEQUENCE</scope>
    <source>
        <strain evidence="8">SB0664_bin_27</strain>
    </source>
</reference>
<dbReference type="CDD" id="cd00165">
    <property type="entry name" value="S4"/>
    <property type="match status" value="1"/>
</dbReference>
<dbReference type="InterPro" id="IPR006225">
    <property type="entry name" value="PsdUridine_synth_RluC/D"/>
</dbReference>
<evidence type="ECO:0000256" key="1">
    <source>
        <dbReference type="ARBA" id="ARBA00000073"/>
    </source>
</evidence>
<dbReference type="SMART" id="SM00363">
    <property type="entry name" value="S4"/>
    <property type="match status" value="1"/>
</dbReference>
<keyword evidence="5" id="KW-0694">RNA-binding</keyword>
<dbReference type="InterPro" id="IPR006145">
    <property type="entry name" value="PsdUridine_synth_RsuA/RluA"/>
</dbReference>
<evidence type="ECO:0000259" key="7">
    <source>
        <dbReference type="SMART" id="SM00363"/>
    </source>
</evidence>
<dbReference type="PROSITE" id="PS50889">
    <property type="entry name" value="S4"/>
    <property type="match status" value="1"/>
</dbReference>
<dbReference type="EMBL" id="VXRG01000186">
    <property type="protein sequence ID" value="MXY96112.1"/>
    <property type="molecule type" value="Genomic_DNA"/>
</dbReference>
<dbReference type="InterPro" id="IPR020103">
    <property type="entry name" value="PsdUridine_synth_cat_dom_sf"/>
</dbReference>
<dbReference type="PANTHER" id="PTHR21600">
    <property type="entry name" value="MITOCHONDRIAL RNA PSEUDOURIDINE SYNTHASE"/>
    <property type="match status" value="1"/>
</dbReference>
<organism evidence="8">
    <name type="scientific">Caldilineaceae bacterium SB0664_bin_27</name>
    <dbReference type="NCBI Taxonomy" id="2605260"/>
    <lineage>
        <taxon>Bacteria</taxon>
        <taxon>Bacillati</taxon>
        <taxon>Chloroflexota</taxon>
        <taxon>Caldilineae</taxon>
        <taxon>Caldilineales</taxon>
        <taxon>Caldilineaceae</taxon>
    </lineage>
</organism>
<dbReference type="PANTHER" id="PTHR21600:SF44">
    <property type="entry name" value="RIBOSOMAL LARGE SUBUNIT PSEUDOURIDINE SYNTHASE D"/>
    <property type="match status" value="1"/>
</dbReference>
<keyword evidence="3 6" id="KW-0413">Isomerase</keyword>
<dbReference type="SUPFAM" id="SSF55120">
    <property type="entry name" value="Pseudouridine synthase"/>
    <property type="match status" value="1"/>
</dbReference>
<dbReference type="Gene3D" id="3.30.2350.10">
    <property type="entry name" value="Pseudouridine synthase"/>
    <property type="match status" value="1"/>
</dbReference>
<feature type="active site" evidence="4">
    <location>
        <position position="138"/>
    </location>
</feature>
<dbReference type="Pfam" id="PF00849">
    <property type="entry name" value="PseudoU_synth_2"/>
    <property type="match status" value="1"/>
</dbReference>
<dbReference type="InterPro" id="IPR002942">
    <property type="entry name" value="S4_RNA-bd"/>
</dbReference>
<feature type="domain" description="RNA-binding S4" evidence="7">
    <location>
        <begin position="13"/>
        <end position="71"/>
    </location>
</feature>
<dbReference type="CDD" id="cd02869">
    <property type="entry name" value="PseudoU_synth_RluA_like"/>
    <property type="match status" value="1"/>
</dbReference>
<dbReference type="PROSITE" id="PS01129">
    <property type="entry name" value="PSI_RLU"/>
    <property type="match status" value="1"/>
</dbReference>
<accession>A0A6B0Z2L2</accession>
<protein>
    <recommendedName>
        <fullName evidence="6">Pseudouridine synthase</fullName>
        <ecNumber evidence="6">5.4.99.-</ecNumber>
    </recommendedName>
</protein>
<comment type="caution">
    <text evidence="8">The sequence shown here is derived from an EMBL/GenBank/DDBJ whole genome shotgun (WGS) entry which is preliminary data.</text>
</comment>
<dbReference type="InterPro" id="IPR006224">
    <property type="entry name" value="PsdUridine_synth_RluA-like_CS"/>
</dbReference>
<evidence type="ECO:0000256" key="2">
    <source>
        <dbReference type="ARBA" id="ARBA00010876"/>
    </source>
</evidence>
<evidence type="ECO:0000256" key="4">
    <source>
        <dbReference type="PIRSR" id="PIRSR606225-1"/>
    </source>
</evidence>
<evidence type="ECO:0000256" key="5">
    <source>
        <dbReference type="PROSITE-ProRule" id="PRU00182"/>
    </source>
</evidence>
<dbReference type="EC" id="5.4.99.-" evidence="6"/>
<dbReference type="GO" id="GO:0120159">
    <property type="term" value="F:rRNA pseudouridine synthase activity"/>
    <property type="evidence" value="ECO:0007669"/>
    <property type="project" value="UniProtKB-ARBA"/>
</dbReference>
<dbReference type="SUPFAM" id="SSF55174">
    <property type="entry name" value="Alpha-L RNA-binding motif"/>
    <property type="match status" value="1"/>
</dbReference>
<dbReference type="GO" id="GO:0000455">
    <property type="term" value="P:enzyme-directed rRNA pseudouridine synthesis"/>
    <property type="evidence" value="ECO:0007669"/>
    <property type="project" value="UniProtKB-ARBA"/>
</dbReference>
<dbReference type="InterPro" id="IPR036986">
    <property type="entry name" value="S4_RNA-bd_sf"/>
</dbReference>
<dbReference type="Pfam" id="PF01479">
    <property type="entry name" value="S4"/>
    <property type="match status" value="1"/>
</dbReference>
<sequence>MRRFTVPPSAAGQRLDRWLTDRFEEESRSAIQRWIAEGLVTVNGQRAGKAGMPLEACADIEVVAPPAAVETSLRPEDIPLDIIFEDDNLLVVNKPAGLVVHPGPGHSAGTLANAVLHHCPQLEGIGGEKRPGIVHRLDKGTSGLIVVAKNDATMRLLQEQFAGRNVYKEYLALLEGRVEPPRGRIDAPVGRHPTRRQRMAVLPASSELNNEVGAGQAAAGAREAVTEYECQQVYEDRSSGQTARFSLVRAVLHTGRTHQIRVHFAWRHHPVAGDTEYGYKRRRLSLKRPFLHAHKLGIRLPGEAERRLFESPLPGELQRVLKLLGE</sequence>
<comment type="similarity">
    <text evidence="2 6">Belongs to the pseudouridine synthase RluA family.</text>
</comment>
<dbReference type="Gene3D" id="3.10.290.10">
    <property type="entry name" value="RNA-binding S4 domain"/>
    <property type="match status" value="1"/>
</dbReference>
<comment type="function">
    <text evidence="6">Responsible for synthesis of pseudouridine from uracil.</text>
</comment>